<evidence type="ECO:0000256" key="10">
    <source>
        <dbReference type="SAM" id="Phobius"/>
    </source>
</evidence>
<comment type="subcellular location">
    <subcellularLocation>
        <location evidence="1">Membrane</location>
        <topology evidence="1">Multi-pass membrane protein</topology>
    </subcellularLocation>
</comment>
<dbReference type="PANTHER" id="PTHR19241">
    <property type="entry name" value="ATP-BINDING CASSETTE TRANSPORTER"/>
    <property type="match status" value="1"/>
</dbReference>
<dbReference type="EMBL" id="LHPG02000007">
    <property type="protein sequence ID" value="PRW57061.1"/>
    <property type="molecule type" value="Genomic_DNA"/>
</dbReference>
<feature type="transmembrane region" description="Helical" evidence="10">
    <location>
        <begin position="1180"/>
        <end position="1206"/>
    </location>
</feature>
<dbReference type="GO" id="GO:0071944">
    <property type="term" value="C:cell periphery"/>
    <property type="evidence" value="ECO:0007669"/>
    <property type="project" value="UniProtKB-ARBA"/>
</dbReference>
<dbReference type="InterPro" id="IPR036291">
    <property type="entry name" value="NAD(P)-bd_dom_sf"/>
</dbReference>
<dbReference type="InterPro" id="IPR017871">
    <property type="entry name" value="ABC_transporter-like_CS"/>
</dbReference>
<evidence type="ECO:0000256" key="1">
    <source>
        <dbReference type="ARBA" id="ARBA00004141"/>
    </source>
</evidence>
<name>A0A2P6TSL7_CHLSO</name>
<feature type="transmembrane region" description="Helical" evidence="10">
    <location>
        <begin position="1213"/>
        <end position="1233"/>
    </location>
</feature>
<dbReference type="GO" id="GO:0016887">
    <property type="term" value="F:ATP hydrolysis activity"/>
    <property type="evidence" value="ECO:0007669"/>
    <property type="project" value="InterPro"/>
</dbReference>
<dbReference type="OrthoDB" id="48317at2759"/>
<dbReference type="Pfam" id="PF13561">
    <property type="entry name" value="adh_short_C2"/>
    <property type="match status" value="1"/>
</dbReference>
<dbReference type="InterPro" id="IPR003439">
    <property type="entry name" value="ABC_transporter-like_ATP-bd"/>
</dbReference>
<feature type="transmembrane region" description="Helical" evidence="10">
    <location>
        <begin position="1147"/>
        <end position="1174"/>
    </location>
</feature>
<dbReference type="InterPro" id="IPR013149">
    <property type="entry name" value="ADH-like_C"/>
</dbReference>
<dbReference type="SMART" id="SM00829">
    <property type="entry name" value="PKS_ER"/>
    <property type="match status" value="1"/>
</dbReference>
<dbReference type="InterPro" id="IPR043926">
    <property type="entry name" value="ABCG_dom"/>
</dbReference>
<reference evidence="12 13" key="1">
    <citation type="journal article" date="2018" name="Plant J.">
        <title>Genome sequences of Chlorella sorokiniana UTEX 1602 and Micractinium conductrix SAG 241.80: implications to maltose excretion by a green alga.</title>
        <authorList>
            <person name="Arriola M.B."/>
            <person name="Velmurugan N."/>
            <person name="Zhang Y."/>
            <person name="Plunkett M.H."/>
            <person name="Hondzo H."/>
            <person name="Barney B.M."/>
        </authorList>
    </citation>
    <scope>NUCLEOTIDE SEQUENCE [LARGE SCALE GENOMIC DNA]</scope>
    <source>
        <strain evidence="13">UTEX 1602</strain>
    </source>
</reference>
<accession>A0A2P6TSL7</accession>
<feature type="domain" description="ABC transporter" evidence="11">
    <location>
        <begin position="754"/>
        <end position="980"/>
    </location>
</feature>
<dbReference type="InterPro" id="IPR013154">
    <property type="entry name" value="ADH-like_N"/>
</dbReference>
<dbReference type="SUPFAM" id="SSF50129">
    <property type="entry name" value="GroES-like"/>
    <property type="match status" value="1"/>
</dbReference>
<dbReference type="CDD" id="cd03213">
    <property type="entry name" value="ABCG_EPDR"/>
    <property type="match status" value="1"/>
</dbReference>
<dbReference type="Proteomes" id="UP000239899">
    <property type="component" value="Unassembled WGS sequence"/>
</dbReference>
<evidence type="ECO:0000256" key="5">
    <source>
        <dbReference type="ARBA" id="ARBA00022840"/>
    </source>
</evidence>
<dbReference type="SMART" id="SM00382">
    <property type="entry name" value="AAA"/>
    <property type="match status" value="1"/>
</dbReference>
<dbReference type="Pfam" id="PF08240">
    <property type="entry name" value="ADH_N"/>
    <property type="match status" value="1"/>
</dbReference>
<dbReference type="GO" id="GO:0005524">
    <property type="term" value="F:ATP binding"/>
    <property type="evidence" value="ECO:0007669"/>
    <property type="project" value="UniProtKB-KW"/>
</dbReference>
<keyword evidence="8 10" id="KW-0472">Membrane</keyword>
<dbReference type="InterPro" id="IPR003593">
    <property type="entry name" value="AAA+_ATPase"/>
</dbReference>
<dbReference type="Pfam" id="PF00005">
    <property type="entry name" value="ABC_tran"/>
    <property type="match status" value="1"/>
</dbReference>
<sequence length="1342" mass="143521">MQGQAALITGGSNGIGADLAAQLARRGVSVTLADVDLAGAESTAARIRSAGGHAIAVRCDVANPAQHTAAFQAHMQRWGRLDYALLNAGVAERGDLVGGSSDRWQQTLDVDLKAVLEGVRLAARCMLTGSPDTAPERPLSPGSSKPGQPPEWKGTIMITASAGGTFPMPLSPVYAAAKAGCISATRSLAGPLARRGIRICALCPQFTDTAMVRGMQQADAEGAAQAMRETGGRLLTVEQVAQAGLHLLTDSSKVGTALVVLVDGSWVEPQHTRFKSVEMPASAVAAQVDPALVSWATGGTGSSKLPASSAQVIEVHRLSTDFRAATHIVRRPLPAALPPGTVLIRRAYVGINASDVNYSAGRYFGSTAAAETKLPFPAGFEAVGVVAAAAPDVQGLAVGQPVATMTYGGFADWAVVAAKHAFAVPAVAPEMVALMTSGLTASIALEQAGLRKSQTVLVTAAAGGTGQLAVQLAVLAGCTVIGTCSGGEKAELLRSLGCHRVVNYRQESLKAVLKAEFPRGLDLVYESVGGDMFDVAVDALAPRGRLVIIGMMSQYSEGWVKRQYPGLAEKLLWKSATLQGFFLLHYASEWRRHLRKLAGLLQGGRLRVQMDPRRFVGLESVADAVEHLQSGLSVGKVYVQLAEPPAQPPLARLWAVVEMAGANGSIEEPAGQENGHCVVTLEGEPAKETAQLTAQLQVMAEHFKQTSTYAHPDAKATRRATSMLNRMDTLKLANDKFDGRQSMARMKRIIGITLQWERLNYSVTVGRRRKRKEKTILQDISGHVESGHLLAIMGPTGSGKTSLLNALAGRLPTGGSLDGEDDVLFANLTVRETFEFAVNIRLPASVSKETKSQLVDDVIAELALSKAANTFIGSAFIRGVSGGERKRANIGVELLSNPSLVFLDEPTSGLDAFQAQNVMEALWTLAGNGRTVVLTIHQPRSSIYKMFDQLMLLSEGRVMYFGAASQATAYFAQCGFECPAQYNPGDFLIDVTSMDYRSPEAEASTRERVQLLGQLYDARQGEVAGRVQVDEASTRDMQAVDKDLQFANSVPREFLLLLGRAWRQASRNKLLIIVTLAQTCIIALMLAWLYSDMDQSYSGIQDETGILFFATIFTAMGAMFGALSTFSMERGIVNRERASKSYHVLSYYIAKFICDIPLRVGQGLLFGAILYWIVGLNPSASAFFIFCCIVICEGLAAQGLGVAISAAVPEEKIALAIAPMITVILMLFGGFYANVQTIPAVLRWIRYISHLYWAFMAFAINDFSGREGWGCPNSIPPPCSVSGDQILAQLGFSGNHLWQGFVGLLGLALGYNTLGYLLLRFTKPRYLPLTSTAAAAAKRKRA</sequence>
<keyword evidence="7" id="KW-0560">Oxidoreductase</keyword>
<evidence type="ECO:0000256" key="2">
    <source>
        <dbReference type="ARBA" id="ARBA00022448"/>
    </source>
</evidence>
<keyword evidence="5" id="KW-0067">ATP-binding</keyword>
<feature type="region of interest" description="Disordered" evidence="9">
    <location>
        <begin position="129"/>
        <end position="153"/>
    </location>
</feature>
<dbReference type="SUPFAM" id="SSF51735">
    <property type="entry name" value="NAD(P)-binding Rossmann-fold domains"/>
    <property type="match status" value="2"/>
</dbReference>
<dbReference type="InterPro" id="IPR020843">
    <property type="entry name" value="ER"/>
</dbReference>
<evidence type="ECO:0000313" key="13">
    <source>
        <dbReference type="Proteomes" id="UP000239899"/>
    </source>
</evidence>
<evidence type="ECO:0000256" key="6">
    <source>
        <dbReference type="ARBA" id="ARBA00022989"/>
    </source>
</evidence>
<dbReference type="InterPro" id="IPR011032">
    <property type="entry name" value="GroES-like_sf"/>
</dbReference>
<feature type="transmembrane region" description="Helical" evidence="10">
    <location>
        <begin position="1105"/>
        <end position="1126"/>
    </location>
</feature>
<evidence type="ECO:0000256" key="8">
    <source>
        <dbReference type="ARBA" id="ARBA00023136"/>
    </source>
</evidence>
<evidence type="ECO:0000256" key="4">
    <source>
        <dbReference type="ARBA" id="ARBA00022741"/>
    </source>
</evidence>
<dbReference type="GO" id="GO:0016020">
    <property type="term" value="C:membrane"/>
    <property type="evidence" value="ECO:0007669"/>
    <property type="project" value="UniProtKB-SubCell"/>
</dbReference>
<evidence type="ECO:0000259" key="11">
    <source>
        <dbReference type="PROSITE" id="PS50893"/>
    </source>
</evidence>
<evidence type="ECO:0000256" key="7">
    <source>
        <dbReference type="ARBA" id="ARBA00023002"/>
    </source>
</evidence>
<dbReference type="SUPFAM" id="SSF52540">
    <property type="entry name" value="P-loop containing nucleoside triphosphate hydrolases"/>
    <property type="match status" value="1"/>
</dbReference>
<keyword evidence="2" id="KW-0813">Transport</keyword>
<dbReference type="Pfam" id="PF19055">
    <property type="entry name" value="ABC2_membrane_7"/>
    <property type="match status" value="1"/>
</dbReference>
<proteinExistence type="predicted"/>
<feature type="transmembrane region" description="Helical" evidence="10">
    <location>
        <begin position="1297"/>
        <end position="1319"/>
    </location>
</feature>
<dbReference type="GO" id="GO:0016491">
    <property type="term" value="F:oxidoreductase activity"/>
    <property type="evidence" value="ECO:0007669"/>
    <property type="project" value="UniProtKB-KW"/>
</dbReference>
<dbReference type="PRINTS" id="PR00081">
    <property type="entry name" value="GDHRDH"/>
</dbReference>
<protein>
    <submittedName>
        <fullName evidence="12">Zinc-binding alcohol dehydrogenase domain-containing 2</fullName>
    </submittedName>
</protein>
<evidence type="ECO:0000256" key="3">
    <source>
        <dbReference type="ARBA" id="ARBA00022692"/>
    </source>
</evidence>
<dbReference type="Pfam" id="PF00106">
    <property type="entry name" value="adh_short"/>
    <property type="match status" value="1"/>
</dbReference>
<feature type="transmembrane region" description="Helical" evidence="10">
    <location>
        <begin position="1070"/>
        <end position="1090"/>
    </location>
</feature>
<gene>
    <name evidence="12" type="ORF">C2E21_4174</name>
</gene>
<dbReference type="PROSITE" id="PS00211">
    <property type="entry name" value="ABC_TRANSPORTER_1"/>
    <property type="match status" value="1"/>
</dbReference>
<dbReference type="InterPro" id="IPR013525">
    <property type="entry name" value="ABC2_TM"/>
</dbReference>
<dbReference type="GO" id="GO:0140359">
    <property type="term" value="F:ABC-type transporter activity"/>
    <property type="evidence" value="ECO:0007669"/>
    <property type="project" value="InterPro"/>
</dbReference>
<keyword evidence="6 10" id="KW-1133">Transmembrane helix</keyword>
<dbReference type="Gene3D" id="3.40.50.300">
    <property type="entry name" value="P-loop containing nucleotide triphosphate hydrolases"/>
    <property type="match status" value="1"/>
</dbReference>
<dbReference type="Gene3D" id="3.40.50.720">
    <property type="entry name" value="NAD(P)-binding Rossmann-like Domain"/>
    <property type="match status" value="2"/>
</dbReference>
<evidence type="ECO:0000313" key="12">
    <source>
        <dbReference type="EMBL" id="PRW57061.1"/>
    </source>
</evidence>
<dbReference type="STRING" id="3076.A0A2P6TSL7"/>
<dbReference type="InterPro" id="IPR027417">
    <property type="entry name" value="P-loop_NTPase"/>
</dbReference>
<dbReference type="Gene3D" id="3.90.180.10">
    <property type="entry name" value="Medium-chain alcohol dehydrogenases, catalytic domain"/>
    <property type="match status" value="1"/>
</dbReference>
<evidence type="ECO:0000256" key="9">
    <source>
        <dbReference type="SAM" id="MobiDB-lite"/>
    </source>
</evidence>
<keyword evidence="13" id="KW-1185">Reference proteome</keyword>
<dbReference type="Pfam" id="PF01061">
    <property type="entry name" value="ABC2_membrane"/>
    <property type="match status" value="1"/>
</dbReference>
<organism evidence="12 13">
    <name type="scientific">Chlorella sorokiniana</name>
    <name type="common">Freshwater green alga</name>
    <dbReference type="NCBI Taxonomy" id="3076"/>
    <lineage>
        <taxon>Eukaryota</taxon>
        <taxon>Viridiplantae</taxon>
        <taxon>Chlorophyta</taxon>
        <taxon>core chlorophytes</taxon>
        <taxon>Trebouxiophyceae</taxon>
        <taxon>Chlorellales</taxon>
        <taxon>Chlorellaceae</taxon>
        <taxon>Chlorella clade</taxon>
        <taxon>Chlorella</taxon>
    </lineage>
</organism>
<dbReference type="PROSITE" id="PS50893">
    <property type="entry name" value="ABC_TRANSPORTER_2"/>
    <property type="match status" value="1"/>
</dbReference>
<comment type="caution">
    <text evidence="12">The sequence shown here is derived from an EMBL/GenBank/DDBJ whole genome shotgun (WGS) entry which is preliminary data.</text>
</comment>
<dbReference type="InterPro" id="IPR002347">
    <property type="entry name" value="SDR_fam"/>
</dbReference>
<keyword evidence="3 10" id="KW-0812">Transmembrane</keyword>
<dbReference type="FunFam" id="3.40.50.720:FF:000121">
    <property type="entry name" value="Prostaglandin reductase 2"/>
    <property type="match status" value="1"/>
</dbReference>
<keyword evidence="4" id="KW-0547">Nucleotide-binding</keyword>
<dbReference type="Pfam" id="PF00107">
    <property type="entry name" value="ADH_zinc_N"/>
    <property type="match status" value="1"/>
</dbReference>